<dbReference type="InterPro" id="IPR002401">
    <property type="entry name" value="Cyt_P450_E_grp-I"/>
</dbReference>
<keyword evidence="7 9" id="KW-0503">Monooxygenase</keyword>
<comment type="similarity">
    <text evidence="2 9">Belongs to the cytochrome P450 family.</text>
</comment>
<evidence type="ECO:0000256" key="6">
    <source>
        <dbReference type="ARBA" id="ARBA00023004"/>
    </source>
</evidence>
<dbReference type="InterPro" id="IPR017972">
    <property type="entry name" value="Cyt_P450_CS"/>
</dbReference>
<dbReference type="HOGENOM" id="CLU_001570_14_0_1"/>
<keyword evidence="10" id="KW-1133">Transmembrane helix</keyword>
<dbReference type="STRING" id="348802.A0A0D2E9H5"/>
<organism evidence="11 12">
    <name type="scientific">Exophiala xenobiotica</name>
    <dbReference type="NCBI Taxonomy" id="348802"/>
    <lineage>
        <taxon>Eukaryota</taxon>
        <taxon>Fungi</taxon>
        <taxon>Dikarya</taxon>
        <taxon>Ascomycota</taxon>
        <taxon>Pezizomycotina</taxon>
        <taxon>Eurotiomycetes</taxon>
        <taxon>Chaetothyriomycetidae</taxon>
        <taxon>Chaetothyriales</taxon>
        <taxon>Herpotrichiellaceae</taxon>
        <taxon>Exophiala</taxon>
    </lineage>
</organism>
<dbReference type="InterPro" id="IPR050121">
    <property type="entry name" value="Cytochrome_P450_monoxygenase"/>
</dbReference>
<dbReference type="PANTHER" id="PTHR24305:SF29">
    <property type="entry name" value="BENZOATE-PARA-HYDROXYLASE"/>
    <property type="match status" value="1"/>
</dbReference>
<dbReference type="GO" id="GO:0016705">
    <property type="term" value="F:oxidoreductase activity, acting on paired donors, with incorporation or reduction of molecular oxygen"/>
    <property type="evidence" value="ECO:0007669"/>
    <property type="project" value="InterPro"/>
</dbReference>
<dbReference type="Gene3D" id="1.10.630.10">
    <property type="entry name" value="Cytochrome P450"/>
    <property type="match status" value="1"/>
</dbReference>
<sequence>MLTIGLLGASALGLSVGSTIALGIPALLIGILAWYIISYFRDPLDLRRFAGPKLAAFSAVWSMRHCLKNKRFWGIHKVHEKYGPIVRIQPDHVSFNLGEAINDIYGHGKDLMKAPFYDTLAAAHRSMFDTTDRVEHGLKRKYVSHMFAPQSVTELEDVIAGVTSDLCNVIDRYAESGEWMNMRHWVSMYAFDIIGQMGFATDLGCLRRGDDILVGQTRSGKRYTASAMKGVYDGGSYNVLWGQAPAYLEWTKWLTQWTKGRYYADFFFDVAIELVKNRVPAEDVAEYEKTRRYDLWHRMVVGKNGDALGLEFEEMFSEAAVLMIAGSDTSGTGVCNTILELIQDPKRLKKLREELDAAIPPDTQVATHDQVKDLPYLAACINEALRLRPPNAQGLPRIVSKNGATICGYQMKPGTSVSVPTYTIHRNEAYFKDALTFNPERWIDNPDPQETYNLQKYVIPFSHGSRACIGRNLANLELRVAIATVMSKFEFEMQYPGKPVEIFERFNSNPEDFYVKVRRRVRA</sequence>
<keyword evidence="6 8" id="KW-0408">Iron</keyword>
<keyword evidence="4 8" id="KW-0479">Metal-binding</keyword>
<keyword evidence="10" id="KW-0472">Membrane</keyword>
<evidence type="ECO:0000256" key="4">
    <source>
        <dbReference type="ARBA" id="ARBA00022723"/>
    </source>
</evidence>
<dbReference type="GO" id="GO:0020037">
    <property type="term" value="F:heme binding"/>
    <property type="evidence" value="ECO:0007669"/>
    <property type="project" value="InterPro"/>
</dbReference>
<dbReference type="GO" id="GO:0005506">
    <property type="term" value="F:iron ion binding"/>
    <property type="evidence" value="ECO:0007669"/>
    <property type="project" value="InterPro"/>
</dbReference>
<evidence type="ECO:0000256" key="10">
    <source>
        <dbReference type="SAM" id="Phobius"/>
    </source>
</evidence>
<feature type="binding site" description="axial binding residue" evidence="8">
    <location>
        <position position="468"/>
    </location>
    <ligand>
        <name>heme</name>
        <dbReference type="ChEBI" id="CHEBI:30413"/>
    </ligand>
    <ligandPart>
        <name>Fe</name>
        <dbReference type="ChEBI" id="CHEBI:18248"/>
    </ligandPart>
</feature>
<dbReference type="AlphaFoldDB" id="A0A0D2E9H5"/>
<evidence type="ECO:0000313" key="11">
    <source>
        <dbReference type="EMBL" id="KIW52008.1"/>
    </source>
</evidence>
<reference evidence="11 12" key="1">
    <citation type="submission" date="2015-01" db="EMBL/GenBank/DDBJ databases">
        <title>The Genome Sequence of Exophiala xenobiotica CBS118157.</title>
        <authorList>
            <consortium name="The Broad Institute Genomics Platform"/>
            <person name="Cuomo C."/>
            <person name="de Hoog S."/>
            <person name="Gorbushina A."/>
            <person name="Stielow B."/>
            <person name="Teixiera M."/>
            <person name="Abouelleil A."/>
            <person name="Chapman S.B."/>
            <person name="Priest M."/>
            <person name="Young S.K."/>
            <person name="Wortman J."/>
            <person name="Nusbaum C."/>
            <person name="Birren B."/>
        </authorList>
    </citation>
    <scope>NUCLEOTIDE SEQUENCE [LARGE SCALE GENOMIC DNA]</scope>
    <source>
        <strain evidence="11 12">CBS 118157</strain>
    </source>
</reference>
<dbReference type="Proteomes" id="UP000054342">
    <property type="component" value="Unassembled WGS sequence"/>
</dbReference>
<protein>
    <submittedName>
        <fullName evidence="11">Uncharacterized protein</fullName>
    </submittedName>
</protein>
<evidence type="ECO:0000313" key="12">
    <source>
        <dbReference type="Proteomes" id="UP000054342"/>
    </source>
</evidence>
<proteinExistence type="inferred from homology"/>
<dbReference type="PROSITE" id="PS00086">
    <property type="entry name" value="CYTOCHROME_P450"/>
    <property type="match status" value="1"/>
</dbReference>
<comment type="cofactor">
    <cofactor evidence="1 8">
        <name>heme</name>
        <dbReference type="ChEBI" id="CHEBI:30413"/>
    </cofactor>
</comment>
<dbReference type="CDD" id="cd11061">
    <property type="entry name" value="CYP67-like"/>
    <property type="match status" value="1"/>
</dbReference>
<dbReference type="GO" id="GO:0004497">
    <property type="term" value="F:monooxygenase activity"/>
    <property type="evidence" value="ECO:0007669"/>
    <property type="project" value="UniProtKB-KW"/>
</dbReference>
<evidence type="ECO:0000256" key="8">
    <source>
        <dbReference type="PIRSR" id="PIRSR602401-1"/>
    </source>
</evidence>
<evidence type="ECO:0000256" key="9">
    <source>
        <dbReference type="RuleBase" id="RU000461"/>
    </source>
</evidence>
<dbReference type="PRINTS" id="PR00463">
    <property type="entry name" value="EP450I"/>
</dbReference>
<evidence type="ECO:0000256" key="3">
    <source>
        <dbReference type="ARBA" id="ARBA00022617"/>
    </source>
</evidence>
<evidence type="ECO:0000256" key="7">
    <source>
        <dbReference type="ARBA" id="ARBA00023033"/>
    </source>
</evidence>
<dbReference type="EMBL" id="KN847322">
    <property type="protein sequence ID" value="KIW52008.1"/>
    <property type="molecule type" value="Genomic_DNA"/>
</dbReference>
<name>A0A0D2E9H5_9EURO</name>
<feature type="transmembrane region" description="Helical" evidence="10">
    <location>
        <begin position="12"/>
        <end position="37"/>
    </location>
</feature>
<gene>
    <name evidence="11" type="ORF">PV05_10670</name>
</gene>
<evidence type="ECO:0000256" key="2">
    <source>
        <dbReference type="ARBA" id="ARBA00010617"/>
    </source>
</evidence>
<accession>A0A0D2E9H5</accession>
<keyword evidence="3 8" id="KW-0349">Heme</keyword>
<dbReference type="InterPro" id="IPR036396">
    <property type="entry name" value="Cyt_P450_sf"/>
</dbReference>
<dbReference type="PANTHER" id="PTHR24305">
    <property type="entry name" value="CYTOCHROME P450"/>
    <property type="match status" value="1"/>
</dbReference>
<dbReference type="PRINTS" id="PR00385">
    <property type="entry name" value="P450"/>
</dbReference>
<dbReference type="SUPFAM" id="SSF48264">
    <property type="entry name" value="Cytochrome P450"/>
    <property type="match status" value="1"/>
</dbReference>
<dbReference type="OrthoDB" id="2789670at2759"/>
<dbReference type="RefSeq" id="XP_013312592.1">
    <property type="nucleotide sequence ID" value="XM_013457138.1"/>
</dbReference>
<evidence type="ECO:0000256" key="5">
    <source>
        <dbReference type="ARBA" id="ARBA00023002"/>
    </source>
</evidence>
<dbReference type="Pfam" id="PF00067">
    <property type="entry name" value="p450"/>
    <property type="match status" value="1"/>
</dbReference>
<dbReference type="InterPro" id="IPR001128">
    <property type="entry name" value="Cyt_P450"/>
</dbReference>
<keyword evidence="5 9" id="KW-0560">Oxidoreductase</keyword>
<evidence type="ECO:0000256" key="1">
    <source>
        <dbReference type="ARBA" id="ARBA00001971"/>
    </source>
</evidence>
<keyword evidence="12" id="KW-1185">Reference proteome</keyword>
<keyword evidence="10" id="KW-0812">Transmembrane</keyword>
<dbReference type="GeneID" id="25332578"/>